<dbReference type="EMBL" id="JACEIK010013192">
    <property type="protein sequence ID" value="MCE3216401.1"/>
    <property type="molecule type" value="Genomic_DNA"/>
</dbReference>
<feature type="region of interest" description="Disordered" evidence="1">
    <location>
        <begin position="19"/>
        <end position="61"/>
    </location>
</feature>
<sequence>KRTEVAGLVQRVKKELMTRQPLDGLSHQCHGSDSMNDDRQASVGPSWPTSRLDNEGDGPST</sequence>
<gene>
    <name evidence="2" type="ORF">HAX54_006353</name>
</gene>
<evidence type="ECO:0000313" key="3">
    <source>
        <dbReference type="Proteomes" id="UP000823775"/>
    </source>
</evidence>
<keyword evidence="3" id="KW-1185">Reference proteome</keyword>
<evidence type="ECO:0000256" key="1">
    <source>
        <dbReference type="SAM" id="MobiDB-lite"/>
    </source>
</evidence>
<reference evidence="2 3" key="1">
    <citation type="journal article" date="2021" name="BMC Genomics">
        <title>Datura genome reveals duplications of psychoactive alkaloid biosynthetic genes and high mutation rate following tissue culture.</title>
        <authorList>
            <person name="Rajewski A."/>
            <person name="Carter-House D."/>
            <person name="Stajich J."/>
            <person name="Litt A."/>
        </authorList>
    </citation>
    <scope>NUCLEOTIDE SEQUENCE [LARGE SCALE GENOMIC DNA]</scope>
    <source>
        <strain evidence="2">AR-01</strain>
    </source>
</reference>
<dbReference type="Proteomes" id="UP000823775">
    <property type="component" value="Unassembled WGS sequence"/>
</dbReference>
<protein>
    <submittedName>
        <fullName evidence="2">Uncharacterized protein</fullName>
    </submittedName>
</protein>
<proteinExistence type="predicted"/>
<accession>A0ABS8WX25</accession>
<evidence type="ECO:0000313" key="2">
    <source>
        <dbReference type="EMBL" id="MCE3216401.1"/>
    </source>
</evidence>
<name>A0ABS8WX25_DATST</name>
<organism evidence="2 3">
    <name type="scientific">Datura stramonium</name>
    <name type="common">Jimsonweed</name>
    <name type="synonym">Common thornapple</name>
    <dbReference type="NCBI Taxonomy" id="4076"/>
    <lineage>
        <taxon>Eukaryota</taxon>
        <taxon>Viridiplantae</taxon>
        <taxon>Streptophyta</taxon>
        <taxon>Embryophyta</taxon>
        <taxon>Tracheophyta</taxon>
        <taxon>Spermatophyta</taxon>
        <taxon>Magnoliopsida</taxon>
        <taxon>eudicotyledons</taxon>
        <taxon>Gunneridae</taxon>
        <taxon>Pentapetalae</taxon>
        <taxon>asterids</taxon>
        <taxon>lamiids</taxon>
        <taxon>Solanales</taxon>
        <taxon>Solanaceae</taxon>
        <taxon>Solanoideae</taxon>
        <taxon>Datureae</taxon>
        <taxon>Datura</taxon>
    </lineage>
</organism>
<comment type="caution">
    <text evidence="2">The sequence shown here is derived from an EMBL/GenBank/DDBJ whole genome shotgun (WGS) entry which is preliminary data.</text>
</comment>
<feature type="non-terminal residue" evidence="2">
    <location>
        <position position="1"/>
    </location>
</feature>